<reference evidence="3" key="1">
    <citation type="submission" date="2016-10" db="EMBL/GenBank/DDBJ databases">
        <authorList>
            <person name="Varghese N."/>
            <person name="Submissions S."/>
        </authorList>
    </citation>
    <scope>NUCLEOTIDE SEQUENCE [LARGE SCALE GENOMIC DNA]</scope>
    <source>
        <strain evidence="3">Nm44</strain>
    </source>
</reference>
<protein>
    <recommendedName>
        <fullName evidence="4">DUF1640 domain-containing protein</fullName>
    </recommendedName>
</protein>
<dbReference type="EMBL" id="FOUB01000035">
    <property type="protein sequence ID" value="SFM56339.1"/>
    <property type="molecule type" value="Genomic_DNA"/>
</dbReference>
<dbReference type="AlphaFoldDB" id="A0A1I4RW06"/>
<keyword evidence="1" id="KW-0812">Transmembrane</keyword>
<organism evidence="2 3">
    <name type="scientific">Nitrosomonas communis</name>
    <dbReference type="NCBI Taxonomy" id="44574"/>
    <lineage>
        <taxon>Bacteria</taxon>
        <taxon>Pseudomonadati</taxon>
        <taxon>Pseudomonadota</taxon>
        <taxon>Betaproteobacteria</taxon>
        <taxon>Nitrosomonadales</taxon>
        <taxon>Nitrosomonadaceae</taxon>
        <taxon>Nitrosomonas</taxon>
    </lineage>
</organism>
<accession>A0A1I4RW06</accession>
<dbReference type="Gene3D" id="1.20.5.340">
    <property type="match status" value="1"/>
</dbReference>
<sequence>MTTLTFDTLKFANTLKEAGVPSAQAEAEARALADVLEVNLKDLATKQDLLATEEKLRWGIEDLRREMDSRLIQLEQRLIIKLGALMTIAVSIVAALVKLL</sequence>
<evidence type="ECO:0000313" key="3">
    <source>
        <dbReference type="Proteomes" id="UP000183287"/>
    </source>
</evidence>
<evidence type="ECO:0000256" key="1">
    <source>
        <dbReference type="SAM" id="Phobius"/>
    </source>
</evidence>
<keyword evidence="1" id="KW-0472">Membrane</keyword>
<evidence type="ECO:0000313" key="2">
    <source>
        <dbReference type="EMBL" id="SFM56339.1"/>
    </source>
</evidence>
<dbReference type="OrthoDB" id="9133087at2"/>
<gene>
    <name evidence="2" type="ORF">SAMN05421863_103545</name>
</gene>
<keyword evidence="3" id="KW-1185">Reference proteome</keyword>
<dbReference type="RefSeq" id="WP_074905940.1">
    <property type="nucleotide sequence ID" value="NZ_FOUB01000035.1"/>
</dbReference>
<name>A0A1I4RW06_9PROT</name>
<evidence type="ECO:0008006" key="4">
    <source>
        <dbReference type="Google" id="ProtNLM"/>
    </source>
</evidence>
<proteinExistence type="predicted"/>
<feature type="transmembrane region" description="Helical" evidence="1">
    <location>
        <begin position="78"/>
        <end position="97"/>
    </location>
</feature>
<keyword evidence="1" id="KW-1133">Transmembrane helix</keyword>
<dbReference type="Proteomes" id="UP000183287">
    <property type="component" value="Unassembled WGS sequence"/>
</dbReference>